<dbReference type="AlphaFoldDB" id="A0A7S4B518"/>
<reference evidence="1" key="1">
    <citation type="submission" date="2021-01" db="EMBL/GenBank/DDBJ databases">
        <authorList>
            <person name="Corre E."/>
            <person name="Pelletier E."/>
            <person name="Niang G."/>
            <person name="Scheremetjew M."/>
            <person name="Finn R."/>
            <person name="Kale V."/>
            <person name="Holt S."/>
            <person name="Cochrane G."/>
            <person name="Meng A."/>
            <person name="Brown T."/>
            <person name="Cohen L."/>
        </authorList>
    </citation>
    <scope>NUCLEOTIDE SEQUENCE</scope>
    <source>
        <strain evidence="1">CCMP645</strain>
    </source>
</reference>
<proteinExistence type="predicted"/>
<gene>
    <name evidence="1" type="ORF">PCAR00345_LOCUS6931</name>
</gene>
<name>A0A7S4B518_CHRCT</name>
<organism evidence="1">
    <name type="scientific">Chrysotila carterae</name>
    <name type="common">Marine alga</name>
    <name type="synonym">Syracosphaera carterae</name>
    <dbReference type="NCBI Taxonomy" id="13221"/>
    <lineage>
        <taxon>Eukaryota</taxon>
        <taxon>Haptista</taxon>
        <taxon>Haptophyta</taxon>
        <taxon>Prymnesiophyceae</taxon>
        <taxon>Isochrysidales</taxon>
        <taxon>Isochrysidaceae</taxon>
        <taxon>Chrysotila</taxon>
    </lineage>
</organism>
<protein>
    <submittedName>
        <fullName evidence="1">Uncharacterized protein</fullName>
    </submittedName>
</protein>
<sequence length="167" mass="18421">MRSRIKALVQAEPIACDDYGLWHRTLKQATEAAKKARHSDPRLVYPDGLAHGGLDVKHLDVLPVLLEERDEEVEGKLDVLDDLRVGHAAVSDGDVEAEHLLKLELDRGFELVNLGGEVVLLLHERGELTGLVEARAEQTRDLLNQALGGEELVVLLSCAREGNARKE</sequence>
<evidence type="ECO:0000313" key="1">
    <source>
        <dbReference type="EMBL" id="CAE0754344.1"/>
    </source>
</evidence>
<dbReference type="EMBL" id="HBIZ01011602">
    <property type="protein sequence ID" value="CAE0754344.1"/>
    <property type="molecule type" value="Transcribed_RNA"/>
</dbReference>
<accession>A0A7S4B518</accession>